<gene>
    <name evidence="2" type="ORF">A2819_02165</name>
</gene>
<dbReference type="PANTHER" id="PTHR36007:SF2">
    <property type="entry name" value="TRANSPORT PROTEIN-RELATED"/>
    <property type="match status" value="1"/>
</dbReference>
<name>A0A1F5B502_9BACT</name>
<sequence>MINEIITFAVAALPLSELRGAIPLAILKFDFSPFKALLISFLGNILPVLPLLIGLDKISDYLSHRFHWFNRFFVWLFERTRRKHGDHFHYFGDLALLIFVAIPLPLTGAYSGAVAAFVFGIPKKHAFLSIVLGVLIAGIIVTALTVFGETMFKQLFFL</sequence>
<dbReference type="Proteomes" id="UP000176431">
    <property type="component" value="Unassembled WGS sequence"/>
</dbReference>
<proteinExistence type="predicted"/>
<dbReference type="Pfam" id="PF06695">
    <property type="entry name" value="Sm_multidrug_ex"/>
    <property type="match status" value="1"/>
</dbReference>
<evidence type="ECO:0008006" key="4">
    <source>
        <dbReference type="Google" id="ProtNLM"/>
    </source>
</evidence>
<keyword evidence="1" id="KW-0812">Transmembrane</keyword>
<dbReference type="EMBL" id="MEYK01000005">
    <property type="protein sequence ID" value="OGD25676.1"/>
    <property type="molecule type" value="Genomic_DNA"/>
</dbReference>
<reference evidence="2 3" key="1">
    <citation type="journal article" date="2016" name="Nat. Commun.">
        <title>Thousands of microbial genomes shed light on interconnected biogeochemical processes in an aquifer system.</title>
        <authorList>
            <person name="Anantharaman K."/>
            <person name="Brown C.T."/>
            <person name="Hug L.A."/>
            <person name="Sharon I."/>
            <person name="Castelle C.J."/>
            <person name="Probst A.J."/>
            <person name="Thomas B.C."/>
            <person name="Singh A."/>
            <person name="Wilkins M.J."/>
            <person name="Karaoz U."/>
            <person name="Brodie E.L."/>
            <person name="Williams K.H."/>
            <person name="Hubbard S.S."/>
            <person name="Banfield J.F."/>
        </authorList>
    </citation>
    <scope>NUCLEOTIDE SEQUENCE [LARGE SCALE GENOMIC DNA]</scope>
</reference>
<evidence type="ECO:0000313" key="2">
    <source>
        <dbReference type="EMBL" id="OGD25676.1"/>
    </source>
</evidence>
<keyword evidence="1" id="KW-0472">Membrane</keyword>
<evidence type="ECO:0000313" key="3">
    <source>
        <dbReference type="Proteomes" id="UP000176431"/>
    </source>
</evidence>
<feature type="transmembrane region" description="Helical" evidence="1">
    <location>
        <begin position="36"/>
        <end position="55"/>
    </location>
</feature>
<feature type="transmembrane region" description="Helical" evidence="1">
    <location>
        <begin position="126"/>
        <end position="147"/>
    </location>
</feature>
<evidence type="ECO:0000256" key="1">
    <source>
        <dbReference type="SAM" id="Phobius"/>
    </source>
</evidence>
<organism evidence="2 3">
    <name type="scientific">Candidatus Azambacteria bacterium RIFCSPHIGHO2_01_FULL_40_24</name>
    <dbReference type="NCBI Taxonomy" id="1797301"/>
    <lineage>
        <taxon>Bacteria</taxon>
        <taxon>Candidatus Azamiibacteriota</taxon>
    </lineage>
</organism>
<accession>A0A1F5B502</accession>
<dbReference type="PANTHER" id="PTHR36007">
    <property type="entry name" value="TRANSPORT PROTEIN-RELATED"/>
    <property type="match status" value="1"/>
</dbReference>
<comment type="caution">
    <text evidence="2">The sequence shown here is derived from an EMBL/GenBank/DDBJ whole genome shotgun (WGS) entry which is preliminary data.</text>
</comment>
<dbReference type="InterPro" id="IPR009577">
    <property type="entry name" value="Sm_multidrug_ex"/>
</dbReference>
<protein>
    <recommendedName>
        <fullName evidence="4">Ligand-binding protein SH3</fullName>
    </recommendedName>
</protein>
<keyword evidence="1" id="KW-1133">Transmembrane helix</keyword>
<dbReference type="AlphaFoldDB" id="A0A1F5B502"/>